<sequence>MKIITADSVNVSKDLAHAKKMDVNVYLQKSVLKYSIHFSLAYACAFWNAIRSYKKVMKNTRFSITWMLSN</sequence>
<organism evidence="2">
    <name type="scientific">Paenibacillus ihbetae</name>
    <dbReference type="NCBI Taxonomy" id="1870820"/>
    <lineage>
        <taxon>Bacteria</taxon>
        <taxon>Bacillati</taxon>
        <taxon>Bacillota</taxon>
        <taxon>Bacilli</taxon>
        <taxon>Bacillales</taxon>
        <taxon>Paenibacillaceae</taxon>
        <taxon>Paenibacillus</taxon>
    </lineage>
</organism>
<keyword evidence="1" id="KW-1133">Transmembrane helix</keyword>
<dbReference type="KEGG" id="pib:BBD41_10050"/>
<keyword evidence="1" id="KW-0472">Membrane</keyword>
<gene>
    <name evidence="2" type="ORF">BBD41_10050</name>
</gene>
<name>A0A1B2DYX9_9BACL</name>
<dbReference type="AlphaFoldDB" id="A0A1B2DYX9"/>
<dbReference type="EMBL" id="CP016809">
    <property type="protein sequence ID" value="ANY72903.1"/>
    <property type="molecule type" value="Genomic_DNA"/>
</dbReference>
<proteinExistence type="predicted"/>
<protein>
    <submittedName>
        <fullName evidence="2">Uncharacterized protein</fullName>
    </submittedName>
</protein>
<keyword evidence="1" id="KW-0812">Transmembrane</keyword>
<reference evidence="2" key="1">
    <citation type="submission" date="2016-08" db="EMBL/GenBank/DDBJ databases">
        <title>Complete Genome Seqeunce of Paenibacillus sp. nov. IHBB 9852 from high altitute lake of Indian trans-Himalayas.</title>
        <authorList>
            <person name="Kiran S."/>
            <person name="Swarnkar M.K."/>
            <person name="Rana A."/>
            <person name="Tewari R."/>
            <person name="Gulati A."/>
        </authorList>
    </citation>
    <scope>NUCLEOTIDE SEQUENCE [LARGE SCALE GENOMIC DNA]</scope>
    <source>
        <strain evidence="2">IHBB 9852</strain>
    </source>
</reference>
<evidence type="ECO:0000313" key="2">
    <source>
        <dbReference type="EMBL" id="ANY72903.1"/>
    </source>
</evidence>
<feature type="transmembrane region" description="Helical" evidence="1">
    <location>
        <begin position="31"/>
        <end position="50"/>
    </location>
</feature>
<accession>A0A1B2DYX9</accession>
<evidence type="ECO:0000256" key="1">
    <source>
        <dbReference type="SAM" id="Phobius"/>
    </source>
</evidence>